<name>A0AAW9Y7R6_9GAMM</name>
<proteinExistence type="predicted"/>
<sequence length="147" mass="16765">MATITNLTILSCIKWMSLITLSIYGLHPFINGSGCDFQSQSIGDQYERYATCRFGVISVIEKDKVNNKKVAFQGLYGVTGGRTLVFIYSFASNENSVHAVSDDYLIQSRYFYISNNVVADKMDWVMVKSPVYQIYQSKRIGRLGWWL</sequence>
<evidence type="ECO:0000313" key="1">
    <source>
        <dbReference type="EMBL" id="NEX73597.1"/>
    </source>
</evidence>
<gene>
    <name evidence="1" type="ORF">G4911_02240</name>
</gene>
<dbReference type="RefSeq" id="WP_163147265.1">
    <property type="nucleotide sequence ID" value="NZ_JAAIKZ010000004.1"/>
</dbReference>
<organism evidence="1 2">
    <name type="scientific">Aeromonas rivipollensis</name>
    <dbReference type="NCBI Taxonomy" id="948519"/>
    <lineage>
        <taxon>Bacteria</taxon>
        <taxon>Pseudomonadati</taxon>
        <taxon>Pseudomonadota</taxon>
        <taxon>Gammaproteobacteria</taxon>
        <taxon>Aeromonadales</taxon>
        <taxon>Aeromonadaceae</taxon>
        <taxon>Aeromonas</taxon>
    </lineage>
</organism>
<comment type="caution">
    <text evidence="1">The sequence shown here is derived from an EMBL/GenBank/DDBJ whole genome shotgun (WGS) entry which is preliminary data.</text>
</comment>
<reference evidence="1 2" key="1">
    <citation type="submission" date="2020-02" db="EMBL/GenBank/DDBJ databases">
        <title>Genome sequencing of Aeromonas rivipollensis.</title>
        <authorList>
            <person name="Fono-Tamo Ubani E.K."/>
            <person name="Lekota K.E."/>
        </authorList>
    </citation>
    <scope>NUCLEOTIDE SEQUENCE [LARGE SCALE GENOMIC DNA]</scope>
    <source>
        <strain evidence="1 2">G87</strain>
    </source>
</reference>
<dbReference type="Proteomes" id="UP000480681">
    <property type="component" value="Unassembled WGS sequence"/>
</dbReference>
<accession>A0AAW9Y7R6</accession>
<evidence type="ECO:0000313" key="2">
    <source>
        <dbReference type="Proteomes" id="UP000480681"/>
    </source>
</evidence>
<dbReference type="EMBL" id="JAAIKZ010000004">
    <property type="protein sequence ID" value="NEX73597.1"/>
    <property type="molecule type" value="Genomic_DNA"/>
</dbReference>
<dbReference type="AlphaFoldDB" id="A0AAW9Y7R6"/>
<protein>
    <submittedName>
        <fullName evidence="1">Uncharacterized protein</fullName>
    </submittedName>
</protein>